<evidence type="ECO:0000259" key="1">
    <source>
        <dbReference type="Pfam" id="PF12358"/>
    </source>
</evidence>
<sequence length="397" mass="45991">MVVRNKKGSLTDEEKPVIKALLDKGWRNQDIQALVNIGRESTINSARITEAKQDATIVAASDDEVEFFKIRKDSFDPKTGLNLFDHERLIRAREAMILAVQVFNSPALRFKSEVFSMLVNVAWTYLLHEYYERKNVKIMNKDGRTLLLSQMIDRQDCPLSKGVKDNIRSLKILRDDVEHKLLGRADLRWLGLFQACCLNFDKAICDLFGSRLTLAHDLSFAIQFSKMNFEQLATLNRYEIPAYIDAVDARLTEGMTEAQRTDLEYQFRVVYTLDAVSKSRANFQFVLPESAEGKEIRNVLVQHKLADHLYPHKPGDIISIIQQKTGKTFTQRNHTQAWRMFEVRPRAGATRPEITKRDWCVYHDAHKDYTYSDQWVDFLSTKVNNEEEFTALKAFKI</sequence>
<protein>
    <recommendedName>
        <fullName evidence="1">DUF3644 domain-containing protein</fullName>
    </recommendedName>
</protein>
<dbReference type="EMBL" id="AP023326">
    <property type="protein sequence ID" value="BCI68809.1"/>
    <property type="molecule type" value="Genomic_DNA"/>
</dbReference>
<name>A0A6S6PMT9_ACEAC</name>
<dbReference type="Proteomes" id="UP000515220">
    <property type="component" value="Chromosome"/>
</dbReference>
<dbReference type="RefSeq" id="WP_197974789.1">
    <property type="nucleotide sequence ID" value="NZ_AP023326.1"/>
</dbReference>
<dbReference type="Pfam" id="PF12358">
    <property type="entry name" value="DUF3644"/>
    <property type="match status" value="1"/>
</dbReference>
<evidence type="ECO:0000313" key="3">
    <source>
        <dbReference type="Proteomes" id="UP000515220"/>
    </source>
</evidence>
<gene>
    <name evidence="2" type="ORF">AAJCM20276_34330</name>
</gene>
<evidence type="ECO:0000313" key="2">
    <source>
        <dbReference type="EMBL" id="BCI68809.1"/>
    </source>
</evidence>
<organism evidence="2 3">
    <name type="scientific">Acetobacter aceti</name>
    <dbReference type="NCBI Taxonomy" id="435"/>
    <lineage>
        <taxon>Bacteria</taxon>
        <taxon>Pseudomonadati</taxon>
        <taxon>Pseudomonadota</taxon>
        <taxon>Alphaproteobacteria</taxon>
        <taxon>Acetobacterales</taxon>
        <taxon>Acetobacteraceae</taxon>
        <taxon>Acetobacter</taxon>
        <taxon>Acetobacter subgen. Acetobacter</taxon>
    </lineage>
</organism>
<feature type="domain" description="DUF3644" evidence="1">
    <location>
        <begin position="88"/>
        <end position="246"/>
    </location>
</feature>
<dbReference type="AlphaFoldDB" id="A0A6S6PMT9"/>
<accession>A0A6S6PMT9</accession>
<reference evidence="2 3" key="1">
    <citation type="submission" date="2020-07" db="EMBL/GenBank/DDBJ databases">
        <title>Complete Genome Sequence of an acetic acid bacterium, Acetobacter aceti JCM20276.</title>
        <authorList>
            <person name="Hirose Y."/>
            <person name="Mihara H."/>
        </authorList>
    </citation>
    <scope>NUCLEOTIDE SEQUENCE [LARGE SCALE GENOMIC DNA]</scope>
    <source>
        <strain evidence="2 3">JCM20276</strain>
    </source>
</reference>
<dbReference type="InterPro" id="IPR022104">
    <property type="entry name" value="DUF3644"/>
</dbReference>
<proteinExistence type="predicted"/>